<dbReference type="AlphaFoldDB" id="F0Y1T3"/>
<dbReference type="KEGG" id="aaf:AURANDRAFT_62418"/>
<evidence type="ECO:0000313" key="2">
    <source>
        <dbReference type="EMBL" id="EGB10875.1"/>
    </source>
</evidence>
<dbReference type="GeneID" id="20223883"/>
<name>F0Y1T3_AURAN</name>
<evidence type="ECO:0000313" key="3">
    <source>
        <dbReference type="Proteomes" id="UP000002729"/>
    </source>
</evidence>
<evidence type="ECO:0000256" key="1">
    <source>
        <dbReference type="SAM" id="MobiDB-lite"/>
    </source>
</evidence>
<dbReference type="InParanoid" id="F0Y1T3"/>
<feature type="region of interest" description="Disordered" evidence="1">
    <location>
        <begin position="26"/>
        <end position="49"/>
    </location>
</feature>
<keyword evidence="3" id="KW-1185">Reference proteome</keyword>
<dbReference type="EMBL" id="GL833123">
    <property type="protein sequence ID" value="EGB10875.1"/>
    <property type="molecule type" value="Genomic_DNA"/>
</dbReference>
<dbReference type="RefSeq" id="XP_009034452.1">
    <property type="nucleotide sequence ID" value="XM_009036204.1"/>
</dbReference>
<protein>
    <submittedName>
        <fullName evidence="2">Uncharacterized protein</fullName>
    </submittedName>
</protein>
<gene>
    <name evidence="2" type="ORF">AURANDRAFT_62418</name>
</gene>
<accession>F0Y1T3</accession>
<proteinExistence type="predicted"/>
<dbReference type="Proteomes" id="UP000002729">
    <property type="component" value="Unassembled WGS sequence"/>
</dbReference>
<sequence length="273" mass="29225">MPPPRATRRGEQNDPRQLARLNALAYGQDDEASDDDDRRLPASPFHAAGARPLEAGAHRLVVSRRGEELAAAAFDVPPPPPRPLPWARLPAPRRAALLGWLDGCGATCVVDRSCKVELPLPRAAPAPPATAPALGELAAAVDAARGAVLVLPGFVDAAEAARIVAAAHDMNLDMKAAIATSSAEPPVAEVMQRLLDKYARMRGRAASPLPFNRVGVQSVIPISYLFVVYLFMAEQPILFISGCAYWQDTGGRYLLALFGEYACSWLFCAVRPT</sequence>
<organism evidence="3">
    <name type="scientific">Aureococcus anophagefferens</name>
    <name type="common">Harmful bloom alga</name>
    <dbReference type="NCBI Taxonomy" id="44056"/>
    <lineage>
        <taxon>Eukaryota</taxon>
        <taxon>Sar</taxon>
        <taxon>Stramenopiles</taxon>
        <taxon>Ochrophyta</taxon>
        <taxon>Pelagophyceae</taxon>
        <taxon>Pelagomonadales</taxon>
        <taxon>Pelagomonadaceae</taxon>
        <taxon>Aureococcus</taxon>
    </lineage>
</organism>
<reference evidence="2 3" key="1">
    <citation type="journal article" date="2011" name="Proc. Natl. Acad. Sci. U.S.A.">
        <title>Niche of harmful alga Aureococcus anophagefferens revealed through ecogenomics.</title>
        <authorList>
            <person name="Gobler C.J."/>
            <person name="Berry D.L."/>
            <person name="Dyhrman S.T."/>
            <person name="Wilhelm S.W."/>
            <person name="Salamov A."/>
            <person name="Lobanov A.V."/>
            <person name="Zhang Y."/>
            <person name="Collier J.L."/>
            <person name="Wurch L.L."/>
            <person name="Kustka A.B."/>
            <person name="Dill B.D."/>
            <person name="Shah M."/>
            <person name="VerBerkmoes N.C."/>
            <person name="Kuo A."/>
            <person name="Terry A."/>
            <person name="Pangilinan J."/>
            <person name="Lindquist E.A."/>
            <person name="Lucas S."/>
            <person name="Paulsen I.T."/>
            <person name="Hattenrath-Lehmann T.K."/>
            <person name="Talmage S.C."/>
            <person name="Walker E.A."/>
            <person name="Koch F."/>
            <person name="Burson A.M."/>
            <person name="Marcoval M.A."/>
            <person name="Tang Y.Z."/>
            <person name="Lecleir G.R."/>
            <person name="Coyne K.J."/>
            <person name="Berg G.M."/>
            <person name="Bertrand E.M."/>
            <person name="Saito M.A."/>
            <person name="Gladyshev V.N."/>
            <person name="Grigoriev I.V."/>
        </authorList>
    </citation>
    <scope>NUCLEOTIDE SEQUENCE [LARGE SCALE GENOMIC DNA]</scope>
    <source>
        <strain evidence="3">CCMP 1984</strain>
    </source>
</reference>